<evidence type="ECO:0000313" key="1">
    <source>
        <dbReference type="EMBL" id="ORD96033.1"/>
    </source>
</evidence>
<dbReference type="AlphaFoldDB" id="A0A1X0Q8L0"/>
<dbReference type="OrthoDB" id="2195552at2759"/>
<evidence type="ECO:0000313" key="2">
    <source>
        <dbReference type="Proteomes" id="UP000192356"/>
    </source>
</evidence>
<accession>A0A1X0Q8L0</accession>
<sequence>MNHWYARVFEPLSRGPVVKLVEFIRTKGVLKRYVQCVSCNQDMVKRPYTRNRDGLAFRCLTTSCINYKKYFSIRNESLLSNLNVSLSSILKACFKWLNNLHKYKKDLRLMWVMIVQ</sequence>
<protein>
    <submittedName>
        <fullName evidence="1">Uncharacterized protein</fullName>
    </submittedName>
</protein>
<gene>
    <name evidence="1" type="ORF">HERIO_1994</name>
</gene>
<proteinExistence type="predicted"/>
<dbReference type="VEuPathDB" id="MicrosporidiaDB:A0H76_423"/>
<name>A0A1X0Q8L0_9MICR</name>
<comment type="caution">
    <text evidence="1">The sequence shown here is derived from an EMBL/GenBank/DDBJ whole genome shotgun (WGS) entry which is preliminary data.</text>
</comment>
<dbReference type="VEuPathDB" id="MicrosporidiaDB:HERIO_1994"/>
<reference evidence="1 2" key="1">
    <citation type="journal article" date="2017" name="Environ. Microbiol.">
        <title>Decay of the glycolytic pathway and adaptation to intranuclear parasitism within Enterocytozoonidae microsporidia.</title>
        <authorList>
            <person name="Wiredu Boakye D."/>
            <person name="Jaroenlak P."/>
            <person name="Prachumwat A."/>
            <person name="Williams T.A."/>
            <person name="Bateman K.S."/>
            <person name="Itsathitphaisarn O."/>
            <person name="Sritunyalucksana K."/>
            <person name="Paszkiewicz K.H."/>
            <person name="Moore K.A."/>
            <person name="Stentiford G.D."/>
            <person name="Williams B.A."/>
        </authorList>
    </citation>
    <scope>NUCLEOTIDE SEQUENCE [LARGE SCALE GENOMIC DNA]</scope>
    <source>
        <strain evidence="1 2">GB1</strain>
    </source>
</reference>
<dbReference type="EMBL" id="LVKB01000137">
    <property type="protein sequence ID" value="ORD96033.1"/>
    <property type="molecule type" value="Genomic_DNA"/>
</dbReference>
<keyword evidence="2" id="KW-1185">Reference proteome</keyword>
<organism evidence="1 2">
    <name type="scientific">Hepatospora eriocheir</name>
    <dbReference type="NCBI Taxonomy" id="1081669"/>
    <lineage>
        <taxon>Eukaryota</taxon>
        <taxon>Fungi</taxon>
        <taxon>Fungi incertae sedis</taxon>
        <taxon>Microsporidia</taxon>
        <taxon>Hepatosporidae</taxon>
        <taxon>Hepatospora</taxon>
    </lineage>
</organism>
<dbReference type="Proteomes" id="UP000192356">
    <property type="component" value="Unassembled WGS sequence"/>
</dbReference>